<evidence type="ECO:0000313" key="2">
    <source>
        <dbReference type="EMBL" id="RLJ65186.1"/>
    </source>
</evidence>
<organism evidence="2 3">
    <name type="scientific">Sulfurisoma sediminicola</name>
    <dbReference type="NCBI Taxonomy" id="1381557"/>
    <lineage>
        <taxon>Bacteria</taxon>
        <taxon>Pseudomonadati</taxon>
        <taxon>Pseudomonadota</taxon>
        <taxon>Betaproteobacteria</taxon>
        <taxon>Nitrosomonadales</taxon>
        <taxon>Sterolibacteriaceae</taxon>
        <taxon>Sulfurisoma</taxon>
    </lineage>
</organism>
<dbReference type="AlphaFoldDB" id="A0A497XES7"/>
<name>A0A497XES7_9PROT</name>
<sequence length="127" mass="15093">MDALREYLRPWKLATLAIGLALLLVGADYYHAPDWDYRISFIMAILTYLTAPWTVRVFMARRWRMVPLGLFFYYFTVDGCYWLYWSAVNPEALDMREANFYASSCLYFLCGFVWLHNGPLKHLLARR</sequence>
<keyword evidence="1" id="KW-1133">Transmembrane helix</keyword>
<feature type="transmembrane region" description="Helical" evidence="1">
    <location>
        <begin position="37"/>
        <end position="58"/>
    </location>
</feature>
<accession>A0A497XES7</accession>
<keyword evidence="3" id="KW-1185">Reference proteome</keyword>
<evidence type="ECO:0000313" key="3">
    <source>
        <dbReference type="Proteomes" id="UP000268908"/>
    </source>
</evidence>
<keyword evidence="1" id="KW-0812">Transmembrane</keyword>
<dbReference type="EMBL" id="RCCI01000005">
    <property type="protein sequence ID" value="RLJ65186.1"/>
    <property type="molecule type" value="Genomic_DNA"/>
</dbReference>
<proteinExistence type="predicted"/>
<dbReference type="Proteomes" id="UP000268908">
    <property type="component" value="Unassembled WGS sequence"/>
</dbReference>
<gene>
    <name evidence="2" type="ORF">DFR35_1842</name>
</gene>
<keyword evidence="1" id="KW-0472">Membrane</keyword>
<protein>
    <submittedName>
        <fullName evidence="2">Uncharacterized protein</fullName>
    </submittedName>
</protein>
<evidence type="ECO:0000256" key="1">
    <source>
        <dbReference type="SAM" id="Phobius"/>
    </source>
</evidence>
<reference evidence="2 3" key="1">
    <citation type="submission" date="2018-10" db="EMBL/GenBank/DDBJ databases">
        <title>Genomic Encyclopedia of Type Strains, Phase IV (KMG-IV): sequencing the most valuable type-strain genomes for metagenomic binning, comparative biology and taxonomic classification.</title>
        <authorList>
            <person name="Goeker M."/>
        </authorList>
    </citation>
    <scope>NUCLEOTIDE SEQUENCE [LARGE SCALE GENOMIC DNA]</scope>
    <source>
        <strain evidence="2 3">DSM 26916</strain>
    </source>
</reference>
<feature type="transmembrane region" description="Helical" evidence="1">
    <location>
        <begin position="100"/>
        <end position="117"/>
    </location>
</feature>
<dbReference type="RefSeq" id="WP_121241836.1">
    <property type="nucleotide sequence ID" value="NZ_BHVV01000008.1"/>
</dbReference>
<comment type="caution">
    <text evidence="2">The sequence shown here is derived from an EMBL/GenBank/DDBJ whole genome shotgun (WGS) entry which is preliminary data.</text>
</comment>
<feature type="transmembrane region" description="Helical" evidence="1">
    <location>
        <begin position="70"/>
        <end position="88"/>
    </location>
</feature>
<dbReference type="OrthoDB" id="8780615at2"/>